<dbReference type="InterPro" id="IPR054286">
    <property type="entry name" value="DUF7021"/>
</dbReference>
<protein>
    <submittedName>
        <fullName evidence="3">Uncharacterized protein conserved in bacteria</fullName>
    </submittedName>
</protein>
<dbReference type="Proteomes" id="UP000249891">
    <property type="component" value="Unassembled WGS sequence"/>
</dbReference>
<proteinExistence type="predicted"/>
<dbReference type="Pfam" id="PF22886">
    <property type="entry name" value="DUF7021"/>
    <property type="match status" value="1"/>
</dbReference>
<name>A0A2X2RAC7_CAPOC</name>
<dbReference type="RefSeq" id="WP_128091416.1">
    <property type="nucleotide sequence ID" value="NZ_UARG01000017.1"/>
</dbReference>
<evidence type="ECO:0000259" key="1">
    <source>
        <dbReference type="Pfam" id="PF10020"/>
    </source>
</evidence>
<evidence type="ECO:0000313" key="4">
    <source>
        <dbReference type="Proteomes" id="UP000249891"/>
    </source>
</evidence>
<dbReference type="InterPro" id="IPR019260">
    <property type="entry name" value="DUF2262"/>
</dbReference>
<evidence type="ECO:0000259" key="2">
    <source>
        <dbReference type="Pfam" id="PF22886"/>
    </source>
</evidence>
<feature type="domain" description="DUF2262" evidence="1">
    <location>
        <begin position="135"/>
        <end position="268"/>
    </location>
</feature>
<sequence length="270" mass="31500">MSPQTVQKFSDEFLPEEKELIVLIESPTNGATYYNGAWVPSNDPLAYIDVKTGELCEENIRLEWLAADESNWQYYFAPLEAFRIKVRPKKPKFSDPEQRCFMLVAVLEENVTEPRFDPIIEEYNTEVTYEDEDFSLELNREYDWFEGEILYTDEEVQFTVETTELSELQDILKSFKNATKGKFDRWVATLKTFASEKLTPLANKWQKEADATAPEITPERFAQRMSITSIILFEDKRFCIYFDDDDMFWGHAIAVYGNLNGELEEATIEG</sequence>
<dbReference type="Pfam" id="PF10020">
    <property type="entry name" value="DUF2262"/>
    <property type="match status" value="1"/>
</dbReference>
<evidence type="ECO:0000313" key="3">
    <source>
        <dbReference type="EMBL" id="SQA78166.1"/>
    </source>
</evidence>
<organism evidence="3 4">
    <name type="scientific">Capnocytophaga ochracea</name>
    <dbReference type="NCBI Taxonomy" id="1018"/>
    <lineage>
        <taxon>Bacteria</taxon>
        <taxon>Pseudomonadati</taxon>
        <taxon>Bacteroidota</taxon>
        <taxon>Flavobacteriia</taxon>
        <taxon>Flavobacteriales</taxon>
        <taxon>Flavobacteriaceae</taxon>
        <taxon>Capnocytophaga</taxon>
    </lineage>
</organism>
<reference evidence="3 4" key="1">
    <citation type="submission" date="2018-06" db="EMBL/GenBank/DDBJ databases">
        <authorList>
            <consortium name="Pathogen Informatics"/>
            <person name="Doyle S."/>
        </authorList>
    </citation>
    <scope>NUCLEOTIDE SEQUENCE [LARGE SCALE GENOMIC DNA]</scope>
    <source>
        <strain evidence="3 4">NCTC11546</strain>
    </source>
</reference>
<accession>A0A2X2RAC7</accession>
<gene>
    <name evidence="3" type="ORF">NCTC11546_01394</name>
</gene>
<feature type="domain" description="DUF7021" evidence="2">
    <location>
        <begin position="6"/>
        <end position="123"/>
    </location>
</feature>
<dbReference type="AlphaFoldDB" id="A0A2X2RAC7"/>
<dbReference type="EMBL" id="UARG01000017">
    <property type="protein sequence ID" value="SQA78166.1"/>
    <property type="molecule type" value="Genomic_DNA"/>
</dbReference>